<accession>A0A9Q6VR37</accession>
<dbReference type="Gene3D" id="2.160.20.160">
    <property type="match status" value="1"/>
</dbReference>
<evidence type="ECO:0008006" key="6">
    <source>
        <dbReference type="Google" id="ProtNLM"/>
    </source>
</evidence>
<gene>
    <name evidence="4" type="ORF">I5R27_07175</name>
</gene>
<dbReference type="InterPro" id="IPR011049">
    <property type="entry name" value="Serralysin-like_metalloprot_C"/>
</dbReference>
<dbReference type="PANTHER" id="PTHR38340">
    <property type="entry name" value="S-LAYER PROTEIN"/>
    <property type="match status" value="1"/>
</dbReference>
<evidence type="ECO:0000256" key="2">
    <source>
        <dbReference type="ARBA" id="ARBA00022525"/>
    </source>
</evidence>
<name>A0A9Q6VR37_PSEFR</name>
<sequence>MCPTPPLATTDPQPATHHFEFDGAARAPLERTRTEVTTPLPNVTETTVQSILHIGDNATLVRYVSESVLYPAPVDRLVFSATVPRASICVSKGKNDTLVIDLNHERYMIKPASAKQIIEIHTRHGDDTVYIADTIKNRLHIETGAGHDTVVSSSGYATIKTGSGDDLVMTRDGISYIETADGNDIVNANGSGTVVTYTGKGDDFFRGGTGLAYVDAGQGNDTLTGGQGHNILCGAEGDDLITAGPRSNVIYPGQGSNILNELKQTDTVFTESEPTHLSEGQVITAKEAENTSGRPGPKSFKVSAKPLSESGFIIQGSDEFIERVKNDLTQLLGSGVGHQLLSALTQSIRQSHKPITIAELKHIDSGLYIPNLGDGRSYIKVDKAGLPDFGGTIYYNPSFARYGFIPLVVLYHELCHAYNFVTGTQFQGLSPDGHGGTKAAPQVSNYELQAAGLPCNVAPFDFDQDPTTPALTTNPKPFSENGLREELGLPLRKTYITYSDD</sequence>
<keyword evidence="2" id="KW-0964">Secreted</keyword>
<proteinExistence type="predicted"/>
<dbReference type="Pfam" id="PF14891">
    <property type="entry name" value="Peptidase_M91"/>
    <property type="match status" value="1"/>
</dbReference>
<dbReference type="Pfam" id="PF00353">
    <property type="entry name" value="HemolysinCabind"/>
    <property type="match status" value="2"/>
</dbReference>
<reference evidence="4 5" key="1">
    <citation type="submission" date="2020-11" db="EMBL/GenBank/DDBJ databases">
        <title>The Complete Genome of Pseudomonas fragi A13BB.</title>
        <authorList>
            <person name="Awolope O.K."/>
            <person name="O'Driscoll N.H."/>
            <person name="Di Salvo A."/>
            <person name="Lamb A.J."/>
        </authorList>
    </citation>
    <scope>NUCLEOTIDE SEQUENCE [LARGE SCALE GENOMIC DNA]</scope>
    <source>
        <strain evidence="4 5">A13BB</strain>
    </source>
</reference>
<dbReference type="AlphaFoldDB" id="A0A9Q6VR37"/>
<dbReference type="PANTHER" id="PTHR38340:SF1">
    <property type="entry name" value="S-LAYER PROTEIN"/>
    <property type="match status" value="1"/>
</dbReference>
<dbReference type="InterPro" id="IPR001343">
    <property type="entry name" value="Hemolysn_Ca-bd"/>
</dbReference>
<keyword evidence="3" id="KW-0106">Calcium</keyword>
<dbReference type="InterPro" id="IPR050557">
    <property type="entry name" value="RTX_toxin/Mannuronan_C5-epim"/>
</dbReference>
<dbReference type="InterPro" id="IPR028208">
    <property type="entry name" value="Effector_pro_NleD-like"/>
</dbReference>
<evidence type="ECO:0000313" key="4">
    <source>
        <dbReference type="EMBL" id="QPL32872.1"/>
    </source>
</evidence>
<protein>
    <recommendedName>
        <fullName evidence="6">Effector protein</fullName>
    </recommendedName>
</protein>
<dbReference type="GO" id="GO:0005576">
    <property type="term" value="C:extracellular region"/>
    <property type="evidence" value="ECO:0007669"/>
    <property type="project" value="UniProtKB-SubCell"/>
</dbReference>
<comment type="subcellular location">
    <subcellularLocation>
        <location evidence="1">Secreted</location>
    </subcellularLocation>
</comment>
<evidence type="ECO:0000313" key="5">
    <source>
        <dbReference type="Proteomes" id="UP000594467"/>
    </source>
</evidence>
<organism evidence="4 5">
    <name type="scientific">Pseudomonas fragi</name>
    <dbReference type="NCBI Taxonomy" id="296"/>
    <lineage>
        <taxon>Bacteria</taxon>
        <taxon>Pseudomonadati</taxon>
        <taxon>Pseudomonadota</taxon>
        <taxon>Gammaproteobacteria</taxon>
        <taxon>Pseudomonadales</taxon>
        <taxon>Pseudomonadaceae</taxon>
        <taxon>Pseudomonas</taxon>
    </lineage>
</organism>
<evidence type="ECO:0000256" key="3">
    <source>
        <dbReference type="ARBA" id="ARBA00022837"/>
    </source>
</evidence>
<dbReference type="RefSeq" id="WP_196884082.1">
    <property type="nucleotide sequence ID" value="NZ_CP065202.1"/>
</dbReference>
<dbReference type="Proteomes" id="UP000594467">
    <property type="component" value="Chromosome"/>
</dbReference>
<evidence type="ECO:0000256" key="1">
    <source>
        <dbReference type="ARBA" id="ARBA00004613"/>
    </source>
</evidence>
<dbReference type="SUPFAM" id="SSF51120">
    <property type="entry name" value="beta-Roll"/>
    <property type="match status" value="1"/>
</dbReference>
<dbReference type="EMBL" id="CP065202">
    <property type="protein sequence ID" value="QPL32872.1"/>
    <property type="molecule type" value="Genomic_DNA"/>
</dbReference>
<dbReference type="GO" id="GO:0005509">
    <property type="term" value="F:calcium ion binding"/>
    <property type="evidence" value="ECO:0007669"/>
    <property type="project" value="InterPro"/>
</dbReference>